<dbReference type="InterPro" id="IPR004254">
    <property type="entry name" value="AdipoR/HlyIII-related"/>
</dbReference>
<feature type="transmembrane region" description="Helical" evidence="7">
    <location>
        <begin position="284"/>
        <end position="304"/>
    </location>
</feature>
<keyword evidence="5" id="KW-0479">Metal-binding</keyword>
<dbReference type="SMART" id="SM00368">
    <property type="entry name" value="LRR_RI"/>
    <property type="match status" value="3"/>
</dbReference>
<comment type="caution">
    <text evidence="8">The sequence shown here is derived from an EMBL/GenBank/DDBJ whole genome shotgun (WGS) entry which is preliminary data.</text>
</comment>
<dbReference type="InterPro" id="IPR001611">
    <property type="entry name" value="Leu-rich_rpt"/>
</dbReference>
<keyword evidence="2 7" id="KW-0812">Transmembrane</keyword>
<keyword evidence="5" id="KW-0862">Zinc</keyword>
<name>A0A835ZJF6_9STRA</name>
<dbReference type="EMBL" id="JAFCMP010000013">
    <property type="protein sequence ID" value="KAG5191884.1"/>
    <property type="molecule type" value="Genomic_DNA"/>
</dbReference>
<evidence type="ECO:0000313" key="9">
    <source>
        <dbReference type="Proteomes" id="UP000664859"/>
    </source>
</evidence>
<proteinExistence type="predicted"/>
<evidence type="ECO:0000256" key="5">
    <source>
        <dbReference type="PIRSR" id="PIRSR604254-1"/>
    </source>
</evidence>
<feature type="binding site" evidence="5">
    <location>
        <position position="408"/>
    </location>
    <ligand>
        <name>Zn(2+)</name>
        <dbReference type="ChEBI" id="CHEBI:29105"/>
    </ligand>
</feature>
<dbReference type="GO" id="GO:0016020">
    <property type="term" value="C:membrane"/>
    <property type="evidence" value="ECO:0007669"/>
    <property type="project" value="UniProtKB-SubCell"/>
</dbReference>
<keyword evidence="9" id="KW-1185">Reference proteome</keyword>
<feature type="transmembrane region" description="Helical" evidence="7">
    <location>
        <begin position="347"/>
        <end position="365"/>
    </location>
</feature>
<dbReference type="PANTHER" id="PTHR20855:SF3">
    <property type="entry name" value="LD03007P"/>
    <property type="match status" value="1"/>
</dbReference>
<dbReference type="Proteomes" id="UP000664859">
    <property type="component" value="Unassembled WGS sequence"/>
</dbReference>
<dbReference type="Gene3D" id="3.80.10.10">
    <property type="entry name" value="Ribonuclease Inhibitor"/>
    <property type="match status" value="1"/>
</dbReference>
<protein>
    <submittedName>
        <fullName evidence="8">Inner membrane leucine rich repeat protein</fullName>
    </submittedName>
</protein>
<organism evidence="8 9">
    <name type="scientific">Tribonema minus</name>
    <dbReference type="NCBI Taxonomy" id="303371"/>
    <lineage>
        <taxon>Eukaryota</taxon>
        <taxon>Sar</taxon>
        <taxon>Stramenopiles</taxon>
        <taxon>Ochrophyta</taxon>
        <taxon>PX clade</taxon>
        <taxon>Xanthophyceae</taxon>
        <taxon>Tribonematales</taxon>
        <taxon>Tribonemataceae</taxon>
        <taxon>Tribonema</taxon>
    </lineage>
</organism>
<dbReference type="AlphaFoldDB" id="A0A835ZJF6"/>
<dbReference type="GO" id="GO:0046872">
    <property type="term" value="F:metal ion binding"/>
    <property type="evidence" value="ECO:0007669"/>
    <property type="project" value="UniProtKB-KW"/>
</dbReference>
<feature type="binding site" evidence="5">
    <location>
        <position position="276"/>
    </location>
    <ligand>
        <name>Zn(2+)</name>
        <dbReference type="ChEBI" id="CHEBI:29105"/>
    </ligand>
</feature>
<dbReference type="PANTHER" id="PTHR20855">
    <property type="entry name" value="ADIPOR/PROGESTIN RECEPTOR-RELATED"/>
    <property type="match status" value="1"/>
</dbReference>
<keyword evidence="3 7" id="KW-1133">Transmembrane helix</keyword>
<dbReference type="SUPFAM" id="SSF52047">
    <property type="entry name" value="RNI-like"/>
    <property type="match status" value="1"/>
</dbReference>
<dbReference type="Pfam" id="PF13516">
    <property type="entry name" value="LRR_6"/>
    <property type="match status" value="2"/>
</dbReference>
<dbReference type="Pfam" id="PF03006">
    <property type="entry name" value="HlyIII"/>
    <property type="match status" value="1"/>
</dbReference>
<feature type="transmembrane region" description="Helical" evidence="7">
    <location>
        <begin position="402"/>
        <end position="426"/>
    </location>
</feature>
<feature type="transmembrane region" description="Helical" evidence="7">
    <location>
        <begin position="377"/>
        <end position="396"/>
    </location>
</feature>
<evidence type="ECO:0000256" key="7">
    <source>
        <dbReference type="SAM" id="Phobius"/>
    </source>
</evidence>
<feature type="binding site" evidence="5">
    <location>
        <position position="404"/>
    </location>
    <ligand>
        <name>Zn(2+)</name>
        <dbReference type="ChEBI" id="CHEBI:29105"/>
    </ligand>
</feature>
<reference evidence="8" key="1">
    <citation type="submission" date="2021-02" db="EMBL/GenBank/DDBJ databases">
        <title>First Annotated Genome of the Yellow-green Alga Tribonema minus.</title>
        <authorList>
            <person name="Mahan K.M."/>
        </authorList>
    </citation>
    <scope>NUCLEOTIDE SEQUENCE</scope>
    <source>
        <strain evidence="8">UTEX B ZZ1240</strain>
    </source>
</reference>
<gene>
    <name evidence="8" type="ORF">JKP88DRAFT_256857</name>
</gene>
<dbReference type="OrthoDB" id="186812at2759"/>
<evidence type="ECO:0000256" key="3">
    <source>
        <dbReference type="ARBA" id="ARBA00022989"/>
    </source>
</evidence>
<sequence>MNAAERQTHVPPPANGASDDGDSAADANADVDSYIRNCRKYQVPVDPSVVISLKTRWHIMQPTRSFCEGAMLPLAGILDTNEHIRSLVLHGAGMHNRKPMAGNGNSNARVLRTMLRRNKAVSLLDLSNTGLDNDGVAEVSQILAESESLTSLNLARNYFGAPGAKALEDALGVNETLQHLDVSRNALGFRSINALQQKCLHRRCGCAITVHADGNYVFEEVLNSLSHALGFIMSIIGTILLMSEASGPERSPVQFWACAVFSTSLMILYLSSTLFHSFFVVPHVAYILQIADHVAIYLLIAGSYTPFLMIGLHGSTIGGVVVVVEWVAALVGSIFSISCDLKSSSTMVVELTLYLGMGLAVLTMWTEVAAAFVPQCLYLLVGGGAAYVVGVVFFVIGETIPIYHVFWHLFVIVASCMHWFAIYLYLAGAPLAAVCEAAHLAK</sequence>
<evidence type="ECO:0000256" key="6">
    <source>
        <dbReference type="SAM" id="MobiDB-lite"/>
    </source>
</evidence>
<accession>A0A835ZJF6</accession>
<evidence type="ECO:0000256" key="1">
    <source>
        <dbReference type="ARBA" id="ARBA00004141"/>
    </source>
</evidence>
<evidence type="ECO:0000313" key="8">
    <source>
        <dbReference type="EMBL" id="KAG5191884.1"/>
    </source>
</evidence>
<feature type="region of interest" description="Disordered" evidence="6">
    <location>
        <begin position="1"/>
        <end position="26"/>
    </location>
</feature>
<feature type="transmembrane region" description="Helical" evidence="7">
    <location>
        <begin position="316"/>
        <end position="335"/>
    </location>
</feature>
<comment type="subcellular location">
    <subcellularLocation>
        <location evidence="1">Membrane</location>
        <topology evidence="1">Multi-pass membrane protein</topology>
    </subcellularLocation>
</comment>
<evidence type="ECO:0000256" key="2">
    <source>
        <dbReference type="ARBA" id="ARBA00022692"/>
    </source>
</evidence>
<dbReference type="InterPro" id="IPR032675">
    <property type="entry name" value="LRR_dom_sf"/>
</dbReference>
<feature type="transmembrane region" description="Helical" evidence="7">
    <location>
        <begin position="225"/>
        <end position="243"/>
    </location>
</feature>
<feature type="transmembrane region" description="Helical" evidence="7">
    <location>
        <begin position="255"/>
        <end position="278"/>
    </location>
</feature>
<evidence type="ECO:0000256" key="4">
    <source>
        <dbReference type="ARBA" id="ARBA00023136"/>
    </source>
</evidence>
<keyword evidence="4 7" id="KW-0472">Membrane</keyword>